<organism evidence="8 9">
    <name type="scientific">Pseudozyma flocculosa PF-1</name>
    <dbReference type="NCBI Taxonomy" id="1277687"/>
    <lineage>
        <taxon>Eukaryota</taxon>
        <taxon>Fungi</taxon>
        <taxon>Dikarya</taxon>
        <taxon>Basidiomycota</taxon>
        <taxon>Ustilaginomycotina</taxon>
        <taxon>Ustilaginomycetes</taxon>
        <taxon>Ustilaginales</taxon>
        <taxon>Ustilaginaceae</taxon>
        <taxon>Pseudozyma</taxon>
    </lineage>
</organism>
<evidence type="ECO:0000256" key="3">
    <source>
        <dbReference type="ARBA" id="ARBA00022705"/>
    </source>
</evidence>
<accession>A0A061H5W6</accession>
<feature type="region of interest" description="Disordered" evidence="6">
    <location>
        <begin position="110"/>
        <end position="190"/>
    </location>
</feature>
<dbReference type="Gene3D" id="3.30.470.30">
    <property type="entry name" value="DNA ligase/mRNA capping enzyme"/>
    <property type="match status" value="2"/>
</dbReference>
<dbReference type="InterPro" id="IPR012309">
    <property type="entry name" value="DNA_ligase_ATP-dep_C"/>
</dbReference>
<dbReference type="FunFam" id="2.40.50.140:FF:000062">
    <property type="entry name" value="DNA ligase"/>
    <property type="match status" value="1"/>
</dbReference>
<dbReference type="SUPFAM" id="SSF56091">
    <property type="entry name" value="DNA ligase/mRNA capping enzyme, catalytic domain"/>
    <property type="match status" value="1"/>
</dbReference>
<feature type="compositionally biased region" description="Polar residues" evidence="6">
    <location>
        <begin position="27"/>
        <end position="44"/>
    </location>
</feature>
<keyword evidence="4" id="KW-0547">Nucleotide-binding</keyword>
<dbReference type="eggNOG" id="KOG0967">
    <property type="taxonomic scope" value="Eukaryota"/>
</dbReference>
<dbReference type="RefSeq" id="XP_007880315.1">
    <property type="nucleotide sequence ID" value="XM_007882124.1"/>
</dbReference>
<feature type="region of interest" description="Disordered" evidence="6">
    <location>
        <begin position="660"/>
        <end position="679"/>
    </location>
</feature>
<name>A0A061H5W6_9BASI</name>
<feature type="compositionally biased region" description="Acidic residues" evidence="6">
    <location>
        <begin position="1099"/>
        <end position="1108"/>
    </location>
</feature>
<dbReference type="InterPro" id="IPR050191">
    <property type="entry name" value="ATP-dep_DNA_ligase"/>
</dbReference>
<dbReference type="SUPFAM" id="SSF117018">
    <property type="entry name" value="ATP-dependent DNA ligase DNA-binding domain"/>
    <property type="match status" value="1"/>
</dbReference>
<dbReference type="PROSITE" id="PS00697">
    <property type="entry name" value="DNA_LIGASE_A1"/>
    <property type="match status" value="1"/>
</dbReference>
<evidence type="ECO:0000256" key="6">
    <source>
        <dbReference type="SAM" id="MobiDB-lite"/>
    </source>
</evidence>
<dbReference type="GO" id="GO:0003910">
    <property type="term" value="F:DNA ligase (ATP) activity"/>
    <property type="evidence" value="ECO:0007669"/>
    <property type="project" value="InterPro"/>
</dbReference>
<dbReference type="GeneID" id="19318699"/>
<gene>
    <name evidence="8" type="ORF">PFL1_04598</name>
</gene>
<dbReference type="GO" id="GO:0006310">
    <property type="term" value="P:DNA recombination"/>
    <property type="evidence" value="ECO:0007669"/>
    <property type="project" value="InterPro"/>
</dbReference>
<dbReference type="GO" id="GO:0006273">
    <property type="term" value="P:lagging strand elongation"/>
    <property type="evidence" value="ECO:0007669"/>
    <property type="project" value="TreeGrafter"/>
</dbReference>
<dbReference type="KEGG" id="pfp:PFL1_04598"/>
<keyword evidence="3" id="KW-0235">DNA replication</keyword>
<keyword evidence="5" id="KW-0067">ATP-binding</keyword>
<dbReference type="InterPro" id="IPR012310">
    <property type="entry name" value="DNA_ligase_ATP-dep_cent"/>
</dbReference>
<dbReference type="InterPro" id="IPR036599">
    <property type="entry name" value="DNA_ligase_N_sf"/>
</dbReference>
<dbReference type="PANTHER" id="PTHR45674">
    <property type="entry name" value="DNA LIGASE 1/3 FAMILY MEMBER"/>
    <property type="match status" value="1"/>
</dbReference>
<dbReference type="Gene3D" id="3.30.1490.70">
    <property type="match status" value="1"/>
</dbReference>
<feature type="compositionally biased region" description="Basic and acidic residues" evidence="6">
    <location>
        <begin position="846"/>
        <end position="856"/>
    </location>
</feature>
<dbReference type="Pfam" id="PF04675">
    <property type="entry name" value="DNA_ligase_A_N"/>
    <property type="match status" value="1"/>
</dbReference>
<dbReference type="SUPFAM" id="SSF50249">
    <property type="entry name" value="Nucleic acid-binding proteins"/>
    <property type="match status" value="1"/>
</dbReference>
<dbReference type="Gene3D" id="2.40.50.140">
    <property type="entry name" value="Nucleic acid-binding proteins"/>
    <property type="match status" value="1"/>
</dbReference>
<dbReference type="Proteomes" id="UP000053664">
    <property type="component" value="Unassembled WGS sequence"/>
</dbReference>
<dbReference type="InterPro" id="IPR012308">
    <property type="entry name" value="DNA_ligase_ATP-dep_N"/>
</dbReference>
<evidence type="ECO:0000313" key="8">
    <source>
        <dbReference type="EMBL" id="EPQ27854.1"/>
    </source>
</evidence>
<dbReference type="GO" id="GO:0003677">
    <property type="term" value="F:DNA binding"/>
    <property type="evidence" value="ECO:0007669"/>
    <property type="project" value="InterPro"/>
</dbReference>
<evidence type="ECO:0000256" key="2">
    <source>
        <dbReference type="ARBA" id="ARBA00022598"/>
    </source>
</evidence>
<feature type="region of interest" description="Disordered" evidence="6">
    <location>
        <begin position="1088"/>
        <end position="1113"/>
    </location>
</feature>
<dbReference type="PANTHER" id="PTHR45674:SF9">
    <property type="entry name" value="DNA LIGASE 3"/>
    <property type="match status" value="1"/>
</dbReference>
<feature type="compositionally biased region" description="Basic and acidic residues" evidence="6">
    <location>
        <begin position="134"/>
        <end position="147"/>
    </location>
</feature>
<evidence type="ECO:0000259" key="7">
    <source>
        <dbReference type="PROSITE" id="PS50160"/>
    </source>
</evidence>
<keyword evidence="2" id="KW-0436">Ligase</keyword>
<dbReference type="AlphaFoldDB" id="A0A061H5W6"/>
<dbReference type="InterPro" id="IPR016059">
    <property type="entry name" value="DNA_ligase_ATP-dep_CS"/>
</dbReference>
<dbReference type="CDD" id="cd07900">
    <property type="entry name" value="Adenylation_DNA_ligase_I_Euk"/>
    <property type="match status" value="1"/>
</dbReference>
<reference evidence="8 9" key="1">
    <citation type="journal article" date="2013" name="Plant Cell">
        <title>The transition from a phytopathogenic smut ancestor to an anamorphic biocontrol agent deciphered by comparative whole-genome analysis.</title>
        <authorList>
            <person name="Lefebvre F."/>
            <person name="Joly D.L."/>
            <person name="Labbe C."/>
            <person name="Teichmann B."/>
            <person name="Linning R."/>
            <person name="Belzile F."/>
            <person name="Bakkeren G."/>
            <person name="Belanger R.R."/>
        </authorList>
    </citation>
    <scope>NUCLEOTIDE SEQUENCE [LARGE SCALE GENOMIC DNA]</scope>
    <source>
        <strain evidence="8 9">PF-1</strain>
    </source>
</reference>
<evidence type="ECO:0000313" key="9">
    <source>
        <dbReference type="Proteomes" id="UP000053664"/>
    </source>
</evidence>
<evidence type="ECO:0000256" key="1">
    <source>
        <dbReference type="ARBA" id="ARBA00007572"/>
    </source>
</evidence>
<sequence length="1127" mass="122187">MAPKKRPSSQPSTPSKKHKQNQSQSSLTSFFVSPSKKATAQAKTEQLGDHGAGSGPDKEPSSNHASDLTQEEQDARFAAELAAAEDGVSPAEILRRMKADEDLARRLDLEWTQAKNEPESSRSGEIGAGSTLRNDGDSPRKRRLVLEEHEDLDMYSSPRKVPKDTTTAIATPVSDLAHPKPDPPAKPEPGKPIDLAALDAAIQAIPLGDDIFDFDPYAIDVSRWPRMAYGAGSQPLPTTPYALLTHAFVQISATRSRLIITTLLTNLLRVIRAHDPDSLLPSVYLISNHIAPAYDGVELGIGMSIVTKAIKEVTGKSARTLKSLWDKTGDPGDVAYEAKKDVKALVKPSPITVQKLFSTLHAMARLSGSGSATQKLGYVTKLLVASRGEETRFLGRTFISHLRIQAVRTTIATALARVFALVEASGPRLEPATKREQERAALLLVHPEERQGILANATKPKERSDPRRLAVMDKLARAEKLVREVRARHPNFGVIVPALLTVGLPGLSDHVPLRIGTPISPMLGSITRSLDAMHDKLGPRAFVSEFKYDGQRCQIHAVYVPRSAGPEARKSIVESHNSAAASSGKCGKWVGRDGEVYVRLFSRHLEEMTEKYPDISDMIPILMGRESEDEGNWAAPLGSKTGSAGVNAAEQENGKISEVADIDDGKPDGAEAASADVDDRPNDKVTSFIMDAEVVAMGLDGELLPFQTLANRSRKDVSLHDIKVKVGVFAFDLMYLDGESLLKTSFRTRRNLLHSRFKPLAPRSPLIARFAHVRSCESTDPDDVARFFAAAQQHKCEGIMVKSLDHHWETPASTTAAESGEEGGNGMPRGGRETPGDVDGTGPDPGEGKRLEKLGDVIEDDLAVDQDGVDDGEEGGTTTTATSATTSSSVDLGASAIGKGVNGRGKALLSTYEPDKRCESWLKVKKDYVDGLGDSLDLVPIGAWHGMGRKATWWSPILLAVYDADTGVFQAVCKCISGFTDAFYKDLNVRYAEGSDTCVRARHGEPPPGGYEYDTGSLVPDVWWRPSEVWELRGADITLSPNYTAALGLVSEERGLSIRFPRFIKRRDDKGVEQASSPHQLAAIYRDQQRAGPKAAVDDNVEDEDGDREEAAVATKVAAPVDIDFEY</sequence>
<dbReference type="GO" id="GO:0005524">
    <property type="term" value="F:ATP binding"/>
    <property type="evidence" value="ECO:0007669"/>
    <property type="project" value="UniProtKB-KW"/>
</dbReference>
<dbReference type="CDD" id="cd07969">
    <property type="entry name" value="OBF_DNA_ligase_I"/>
    <property type="match status" value="1"/>
</dbReference>
<feature type="compositionally biased region" description="Acidic residues" evidence="6">
    <location>
        <begin position="857"/>
        <end position="874"/>
    </location>
</feature>
<dbReference type="InterPro" id="IPR012340">
    <property type="entry name" value="NA-bd_OB-fold"/>
</dbReference>
<protein>
    <recommendedName>
        <fullName evidence="7">ATP-dependent DNA ligase family profile domain-containing protein</fullName>
    </recommendedName>
</protein>
<dbReference type="HOGENOM" id="CLU_005138_1_0_1"/>
<feature type="region of interest" description="Disordered" evidence="6">
    <location>
        <begin position="1"/>
        <end position="92"/>
    </location>
</feature>
<feature type="compositionally biased region" description="Basic and acidic residues" evidence="6">
    <location>
        <begin position="177"/>
        <end position="190"/>
    </location>
</feature>
<dbReference type="GO" id="GO:0005634">
    <property type="term" value="C:nucleus"/>
    <property type="evidence" value="ECO:0007669"/>
    <property type="project" value="TreeGrafter"/>
</dbReference>
<dbReference type="GO" id="GO:0006281">
    <property type="term" value="P:DNA repair"/>
    <property type="evidence" value="ECO:0007669"/>
    <property type="project" value="InterPro"/>
</dbReference>
<dbReference type="Pfam" id="PF01068">
    <property type="entry name" value="DNA_ligase_A_M"/>
    <property type="match status" value="1"/>
</dbReference>
<feature type="compositionally biased region" description="Low complexity" evidence="6">
    <location>
        <begin position="876"/>
        <end position="886"/>
    </location>
</feature>
<dbReference type="Pfam" id="PF04679">
    <property type="entry name" value="DNA_ligase_A_C"/>
    <property type="match status" value="1"/>
</dbReference>
<dbReference type="PROSITE" id="PS50160">
    <property type="entry name" value="DNA_LIGASE_A3"/>
    <property type="match status" value="1"/>
</dbReference>
<evidence type="ECO:0000256" key="5">
    <source>
        <dbReference type="ARBA" id="ARBA00022840"/>
    </source>
</evidence>
<evidence type="ECO:0000256" key="4">
    <source>
        <dbReference type="ARBA" id="ARBA00022741"/>
    </source>
</evidence>
<dbReference type="EMBL" id="KE361637">
    <property type="protein sequence ID" value="EPQ27854.1"/>
    <property type="molecule type" value="Genomic_DNA"/>
</dbReference>
<feature type="domain" description="ATP-dependent DNA ligase family profile" evidence="7">
    <location>
        <begin position="719"/>
        <end position="963"/>
    </location>
</feature>
<dbReference type="OrthoDB" id="206088at2759"/>
<proteinExistence type="inferred from homology"/>
<comment type="similarity">
    <text evidence="1">Belongs to the ATP-dependent DNA ligase family.</text>
</comment>
<feature type="region of interest" description="Disordered" evidence="6">
    <location>
        <begin position="812"/>
        <end position="886"/>
    </location>
</feature>
<dbReference type="Gene3D" id="1.10.3260.10">
    <property type="entry name" value="DNA ligase, ATP-dependent, N-terminal domain"/>
    <property type="match status" value="1"/>
</dbReference>